<keyword evidence="4" id="KW-1185">Reference proteome</keyword>
<sequence length="487" mass="57055">MFRDAFFIPEELNPPASSHPFPKHVMRSALEDWFSRYDEKMKRYLAEDCVHEEWRPVFQCLQTFLLAKRRLRSISGPIIHFVKSALEPVIDEEDGEEDTSMIAHPKLLDLAGYQFKCVRDEMMQVKKHLEQPNNSRLRETFMGQVLTHLLIHLGIYKGRTEVLTALRRTVSPAGRKGPARPCARLRRVAVQTQGRSPPRALLRRPDVLEPKMQQRLLHALQTKGQMDIKINAMKAELAELERLVAEERRLLEETAHRRKEEERRLETLGANVYQPRLVDPESVRRKTLILAFNGLLVSIKSSVTGLSEFLQACLRDFHLMIWTSRPRAVIDRILRFLFKSKKISFDLAHHECFELGKTSRPLYYKDFDNLYEYNISARDVLIVEDEVAKISTNNLMNALATVYFIEETRPWATLPWVEEPVEALMKWWGPDIKKTKTWTDVLFRSCTFEERKTLWQVGQALPSVRRHELRAWHLRKALLLLRALLLF</sequence>
<protein>
    <recommendedName>
        <fullName evidence="2">FCP1 homology domain-containing protein</fullName>
    </recommendedName>
</protein>
<comment type="caution">
    <text evidence="3">The sequence shown here is derived from an EMBL/GenBank/DDBJ whole genome shotgun (WGS) entry which is preliminary data.</text>
</comment>
<dbReference type="SMART" id="SM00577">
    <property type="entry name" value="CPDc"/>
    <property type="match status" value="1"/>
</dbReference>
<gene>
    <name evidence="3" type="ORF">R1sor_002006</name>
</gene>
<dbReference type="AlphaFoldDB" id="A0ABD3H087"/>
<evidence type="ECO:0000259" key="2">
    <source>
        <dbReference type="SMART" id="SM00577"/>
    </source>
</evidence>
<accession>A0ABD3H087</accession>
<dbReference type="InterPro" id="IPR036412">
    <property type="entry name" value="HAD-like_sf"/>
</dbReference>
<proteinExistence type="predicted"/>
<keyword evidence="1" id="KW-0175">Coiled coil</keyword>
<name>A0ABD3H087_9MARC</name>
<dbReference type="Gene3D" id="3.40.50.1000">
    <property type="entry name" value="HAD superfamily/HAD-like"/>
    <property type="match status" value="1"/>
</dbReference>
<dbReference type="Proteomes" id="UP001633002">
    <property type="component" value="Unassembled WGS sequence"/>
</dbReference>
<dbReference type="Pfam" id="PF03031">
    <property type="entry name" value="NIF"/>
    <property type="match status" value="1"/>
</dbReference>
<organism evidence="3 4">
    <name type="scientific">Riccia sorocarpa</name>
    <dbReference type="NCBI Taxonomy" id="122646"/>
    <lineage>
        <taxon>Eukaryota</taxon>
        <taxon>Viridiplantae</taxon>
        <taxon>Streptophyta</taxon>
        <taxon>Embryophyta</taxon>
        <taxon>Marchantiophyta</taxon>
        <taxon>Marchantiopsida</taxon>
        <taxon>Marchantiidae</taxon>
        <taxon>Marchantiales</taxon>
        <taxon>Ricciaceae</taxon>
        <taxon>Riccia</taxon>
    </lineage>
</organism>
<dbReference type="EMBL" id="JBJQOH010000006">
    <property type="protein sequence ID" value="KAL3683984.1"/>
    <property type="molecule type" value="Genomic_DNA"/>
</dbReference>
<evidence type="ECO:0000313" key="4">
    <source>
        <dbReference type="Proteomes" id="UP001633002"/>
    </source>
</evidence>
<dbReference type="InterPro" id="IPR004274">
    <property type="entry name" value="FCP1_dom"/>
</dbReference>
<reference evidence="3 4" key="1">
    <citation type="submission" date="2024-09" db="EMBL/GenBank/DDBJ databases">
        <title>Chromosome-scale assembly of Riccia sorocarpa.</title>
        <authorList>
            <person name="Paukszto L."/>
        </authorList>
    </citation>
    <scope>NUCLEOTIDE SEQUENCE [LARGE SCALE GENOMIC DNA]</scope>
    <source>
        <strain evidence="3">LP-2024</strain>
        <tissue evidence="3">Aerial parts of the thallus</tissue>
    </source>
</reference>
<dbReference type="SUPFAM" id="SSF56784">
    <property type="entry name" value="HAD-like"/>
    <property type="match status" value="1"/>
</dbReference>
<evidence type="ECO:0000313" key="3">
    <source>
        <dbReference type="EMBL" id="KAL3683984.1"/>
    </source>
</evidence>
<dbReference type="InterPro" id="IPR023214">
    <property type="entry name" value="HAD_sf"/>
</dbReference>
<feature type="domain" description="FCP1 homology" evidence="2">
    <location>
        <begin position="284"/>
        <end position="411"/>
    </location>
</feature>
<feature type="coiled-coil region" evidence="1">
    <location>
        <begin position="223"/>
        <end position="271"/>
    </location>
</feature>
<evidence type="ECO:0000256" key="1">
    <source>
        <dbReference type="SAM" id="Coils"/>
    </source>
</evidence>